<dbReference type="SUPFAM" id="SSF47741">
    <property type="entry name" value="CO dehydrogenase ISP C-domain like"/>
    <property type="match status" value="1"/>
</dbReference>
<keyword evidence="4" id="KW-0408">Iron</keyword>
<dbReference type="InterPro" id="IPR012675">
    <property type="entry name" value="Beta-grasp_dom_sf"/>
</dbReference>
<dbReference type="InterPro" id="IPR002888">
    <property type="entry name" value="2Fe-2S-bd"/>
</dbReference>
<evidence type="ECO:0000256" key="1">
    <source>
        <dbReference type="ARBA" id="ARBA00022714"/>
    </source>
</evidence>
<dbReference type="InterPro" id="IPR006058">
    <property type="entry name" value="2Fe2S_fd_BS"/>
</dbReference>
<dbReference type="Gene3D" id="1.10.150.120">
    <property type="entry name" value="[2Fe-2S]-binding domain"/>
    <property type="match status" value="1"/>
</dbReference>
<keyword evidence="3" id="KW-0560">Oxidoreductase</keyword>
<name>A0ABT3QZT1_9HYPH</name>
<dbReference type="PROSITE" id="PS51085">
    <property type="entry name" value="2FE2S_FER_2"/>
    <property type="match status" value="1"/>
</dbReference>
<dbReference type="EMBL" id="JAPEVI010000003">
    <property type="protein sequence ID" value="MCX2722345.1"/>
    <property type="molecule type" value="Genomic_DNA"/>
</dbReference>
<evidence type="ECO:0000256" key="5">
    <source>
        <dbReference type="ARBA" id="ARBA00023014"/>
    </source>
</evidence>
<evidence type="ECO:0000313" key="7">
    <source>
        <dbReference type="EMBL" id="MCX2722345.1"/>
    </source>
</evidence>
<protein>
    <submittedName>
        <fullName evidence="7">(2Fe-2S)-binding protein</fullName>
    </submittedName>
</protein>
<feature type="domain" description="2Fe-2S ferredoxin-type" evidence="6">
    <location>
        <begin position="3"/>
        <end position="79"/>
    </location>
</feature>
<dbReference type="CDD" id="cd00207">
    <property type="entry name" value="fer2"/>
    <property type="match status" value="1"/>
</dbReference>
<dbReference type="PANTHER" id="PTHR44379">
    <property type="entry name" value="OXIDOREDUCTASE WITH IRON-SULFUR SUBUNIT"/>
    <property type="match status" value="1"/>
</dbReference>
<evidence type="ECO:0000259" key="6">
    <source>
        <dbReference type="PROSITE" id="PS51085"/>
    </source>
</evidence>
<proteinExistence type="predicted"/>
<dbReference type="Pfam" id="PF00111">
    <property type="entry name" value="Fer2"/>
    <property type="match status" value="1"/>
</dbReference>
<evidence type="ECO:0000256" key="3">
    <source>
        <dbReference type="ARBA" id="ARBA00023002"/>
    </source>
</evidence>
<evidence type="ECO:0000313" key="8">
    <source>
        <dbReference type="Proteomes" id="UP001300261"/>
    </source>
</evidence>
<organism evidence="7 8">
    <name type="scientific">Roseibium salinum</name>
    <dbReference type="NCBI Taxonomy" id="1604349"/>
    <lineage>
        <taxon>Bacteria</taxon>
        <taxon>Pseudomonadati</taxon>
        <taxon>Pseudomonadota</taxon>
        <taxon>Alphaproteobacteria</taxon>
        <taxon>Hyphomicrobiales</taxon>
        <taxon>Stappiaceae</taxon>
        <taxon>Roseibium</taxon>
    </lineage>
</organism>
<gene>
    <name evidence="7" type="ORF">ON753_07995</name>
</gene>
<keyword evidence="2" id="KW-0479">Metal-binding</keyword>
<evidence type="ECO:0000256" key="2">
    <source>
        <dbReference type="ARBA" id="ARBA00022723"/>
    </source>
</evidence>
<keyword evidence="8" id="KW-1185">Reference proteome</keyword>
<evidence type="ECO:0000256" key="4">
    <source>
        <dbReference type="ARBA" id="ARBA00023004"/>
    </source>
</evidence>
<comment type="caution">
    <text evidence="7">The sequence shown here is derived from an EMBL/GenBank/DDBJ whole genome shotgun (WGS) entry which is preliminary data.</text>
</comment>
<dbReference type="Gene3D" id="3.10.20.30">
    <property type="match status" value="1"/>
</dbReference>
<keyword evidence="5" id="KW-0411">Iron-sulfur</keyword>
<dbReference type="PANTHER" id="PTHR44379:SF5">
    <property type="entry name" value="OXIDOREDUCTASE WITH IRON-SULFUR SUBUNIT"/>
    <property type="match status" value="1"/>
</dbReference>
<dbReference type="Pfam" id="PF01799">
    <property type="entry name" value="Fer2_2"/>
    <property type="match status" value="1"/>
</dbReference>
<keyword evidence="1" id="KW-0001">2Fe-2S</keyword>
<dbReference type="InterPro" id="IPR036884">
    <property type="entry name" value="2Fe-2S-bd_dom_sf"/>
</dbReference>
<reference evidence="7 8" key="1">
    <citation type="journal article" date="2016" name="Int. J. Syst. Evol. Microbiol.">
        <title>Labrenzia salina sp. nov., isolated from the rhizosphere of the halophyte Arthrocnemum macrostachyum.</title>
        <authorList>
            <person name="Camacho M."/>
            <person name="Redondo-Gomez S."/>
            <person name="Rodriguez-Llorente I."/>
            <person name="Rohde M."/>
            <person name="Sproer C."/>
            <person name="Schumann P."/>
            <person name="Klenk H.P."/>
            <person name="Montero-Calasanz M.D.C."/>
        </authorList>
    </citation>
    <scope>NUCLEOTIDE SEQUENCE [LARGE SCALE GENOMIC DNA]</scope>
    <source>
        <strain evidence="7 8">DSM 29163</strain>
    </source>
</reference>
<dbReference type="InterPro" id="IPR051452">
    <property type="entry name" value="Diverse_Oxidoreductases"/>
</dbReference>
<dbReference type="InterPro" id="IPR036010">
    <property type="entry name" value="2Fe-2S_ferredoxin-like_sf"/>
</dbReference>
<dbReference type="InterPro" id="IPR001041">
    <property type="entry name" value="2Fe-2S_ferredoxin-type"/>
</dbReference>
<accession>A0ABT3QZT1</accession>
<dbReference type="Proteomes" id="UP001300261">
    <property type="component" value="Unassembled WGS sequence"/>
</dbReference>
<dbReference type="RefSeq" id="WP_265962035.1">
    <property type="nucleotide sequence ID" value="NZ_JAPEVI010000003.1"/>
</dbReference>
<sequence length="165" mass="17827">MKQIVELIINGDSHDVIVEEHRSLLDTLREEAGLTGTKKGCDVGDCGACTVLVDGQPVNACLMLAVEASGKRVETVEGLQSASGALHPLQDAFMRHGASQCGFCTPGILMMARQLLEENPDPTDEEIRFGLSGNICRCTGYTKIFDAIRSAAQEMRTTRETEVTL</sequence>
<dbReference type="SUPFAM" id="SSF54292">
    <property type="entry name" value="2Fe-2S ferredoxin-like"/>
    <property type="match status" value="1"/>
</dbReference>
<dbReference type="PROSITE" id="PS00197">
    <property type="entry name" value="2FE2S_FER_1"/>
    <property type="match status" value="1"/>
</dbReference>